<evidence type="ECO:0000259" key="10">
    <source>
        <dbReference type="PROSITE" id="PS51779"/>
    </source>
</evidence>
<dbReference type="AlphaFoldDB" id="A0A1L9AW26"/>
<keyword evidence="2 9" id="KW-1003">Cell membrane</keyword>
<keyword evidence="3" id="KW-0997">Cell inner membrane</keyword>
<feature type="domain" description="POTRA" evidence="10">
    <location>
        <begin position="62"/>
        <end position="130"/>
    </location>
</feature>
<sequence length="284" mass="30897">MAFGKSKNRRHQDVAQKKAAMAGAVRAHGPGLLKAIVLTGLTCALLWGGIELRRWALTSPFFLLKETSFSGLHRAHPGELLKLSGLTVGQNLWTLDVDSLERAMATHPWVRDVAVRRHFPASVSVEVSEHAPVALVVLNDLYLLNEEGKPFKRLQPEDGLDLPLVTGVDREAYLADEAKAHESLLEALAMVAAYTSARPGKSERLSEVRVADDGLVLVLSDGTQVRMGEGAMEEKLQRLARVREGLKGKGLSAEVIHLDNRARPGWVAVKISSPVSERNGTSAQ</sequence>
<keyword evidence="4 9" id="KW-0132">Cell division</keyword>
<keyword evidence="5 9" id="KW-0812">Transmembrane</keyword>
<proteinExistence type="inferred from homology"/>
<dbReference type="Pfam" id="PF03799">
    <property type="entry name" value="FtsQ_DivIB_C"/>
    <property type="match status" value="1"/>
</dbReference>
<dbReference type="GO" id="GO:0043093">
    <property type="term" value="P:FtsZ-dependent cytokinesis"/>
    <property type="evidence" value="ECO:0007669"/>
    <property type="project" value="UniProtKB-UniRule"/>
</dbReference>
<evidence type="ECO:0000256" key="1">
    <source>
        <dbReference type="ARBA" id="ARBA00004370"/>
    </source>
</evidence>
<evidence type="ECO:0000256" key="9">
    <source>
        <dbReference type="HAMAP-Rule" id="MF_00911"/>
    </source>
</evidence>
<evidence type="ECO:0000256" key="6">
    <source>
        <dbReference type="ARBA" id="ARBA00022989"/>
    </source>
</evidence>
<dbReference type="GO" id="GO:0032153">
    <property type="term" value="C:cell division site"/>
    <property type="evidence" value="ECO:0007669"/>
    <property type="project" value="UniProtKB-UniRule"/>
</dbReference>
<comment type="subcellular location">
    <subcellularLocation>
        <location evidence="9">Cell membrane</location>
        <topology evidence="9">Single-pass type II membrane protein</topology>
    </subcellularLocation>
    <subcellularLocation>
        <location evidence="1">Membrane</location>
    </subcellularLocation>
    <text evidence="9">Localizes to the division septum.</text>
</comment>
<evidence type="ECO:0000256" key="2">
    <source>
        <dbReference type="ARBA" id="ARBA00022475"/>
    </source>
</evidence>
<organism evidence="11 12">
    <name type="scientific">Cystobacter ferrugineus</name>
    <dbReference type="NCBI Taxonomy" id="83449"/>
    <lineage>
        <taxon>Bacteria</taxon>
        <taxon>Pseudomonadati</taxon>
        <taxon>Myxococcota</taxon>
        <taxon>Myxococcia</taxon>
        <taxon>Myxococcales</taxon>
        <taxon>Cystobacterineae</taxon>
        <taxon>Archangiaceae</taxon>
        <taxon>Cystobacter</taxon>
    </lineage>
</organism>
<keyword evidence="8 9" id="KW-0131">Cell cycle</keyword>
<keyword evidence="7 9" id="KW-0472">Membrane</keyword>
<dbReference type="PANTHER" id="PTHR35851">
    <property type="entry name" value="CELL DIVISION PROTEIN FTSQ"/>
    <property type="match status" value="1"/>
</dbReference>
<dbReference type="PANTHER" id="PTHR35851:SF1">
    <property type="entry name" value="CELL DIVISION PROTEIN FTSQ"/>
    <property type="match status" value="1"/>
</dbReference>
<reference evidence="12" key="1">
    <citation type="submission" date="2016-11" db="EMBL/GenBank/DDBJ databases">
        <authorList>
            <person name="Shukria A."/>
            <person name="Stevens D.C."/>
        </authorList>
    </citation>
    <scope>NUCLEOTIDE SEQUENCE [LARGE SCALE GENOMIC DNA]</scope>
    <source>
        <strain evidence="12">Cbfe23</strain>
    </source>
</reference>
<dbReference type="GO" id="GO:0005886">
    <property type="term" value="C:plasma membrane"/>
    <property type="evidence" value="ECO:0007669"/>
    <property type="project" value="UniProtKB-SubCell"/>
</dbReference>
<dbReference type="InterPro" id="IPR034746">
    <property type="entry name" value="POTRA"/>
</dbReference>
<evidence type="ECO:0000313" key="11">
    <source>
        <dbReference type="EMBL" id="OJH34209.1"/>
    </source>
</evidence>
<dbReference type="Proteomes" id="UP000182229">
    <property type="component" value="Unassembled WGS sequence"/>
</dbReference>
<dbReference type="Pfam" id="PF08478">
    <property type="entry name" value="POTRA_1"/>
    <property type="match status" value="1"/>
</dbReference>
<accession>A0A1L9AW26</accession>
<dbReference type="PROSITE" id="PS51779">
    <property type="entry name" value="POTRA"/>
    <property type="match status" value="1"/>
</dbReference>
<dbReference type="InterPro" id="IPR005548">
    <property type="entry name" value="Cell_div_FtsQ/DivIB_C"/>
</dbReference>
<gene>
    <name evidence="9" type="primary">ftsQ</name>
    <name evidence="11" type="ORF">BON30_44610</name>
</gene>
<evidence type="ECO:0000256" key="7">
    <source>
        <dbReference type="ARBA" id="ARBA00023136"/>
    </source>
</evidence>
<keyword evidence="6 9" id="KW-1133">Transmembrane helix</keyword>
<dbReference type="InterPro" id="IPR026579">
    <property type="entry name" value="FtsQ"/>
</dbReference>
<dbReference type="InterPro" id="IPR045335">
    <property type="entry name" value="FtsQ_C_sf"/>
</dbReference>
<feature type="transmembrane region" description="Helical" evidence="9">
    <location>
        <begin position="31"/>
        <end position="50"/>
    </location>
</feature>
<evidence type="ECO:0000256" key="4">
    <source>
        <dbReference type="ARBA" id="ARBA00022618"/>
    </source>
</evidence>
<evidence type="ECO:0000256" key="5">
    <source>
        <dbReference type="ARBA" id="ARBA00022692"/>
    </source>
</evidence>
<evidence type="ECO:0000256" key="8">
    <source>
        <dbReference type="ARBA" id="ARBA00023306"/>
    </source>
</evidence>
<dbReference type="Gene3D" id="3.40.50.11690">
    <property type="entry name" value="Cell division protein FtsQ/DivIB"/>
    <property type="match status" value="1"/>
</dbReference>
<name>A0A1L9AW26_9BACT</name>
<reference evidence="11 12" key="2">
    <citation type="submission" date="2016-12" db="EMBL/GenBank/DDBJ databases">
        <title>Draft Genome Sequence of Cystobacter ferrugineus Strain Cbfe23.</title>
        <authorList>
            <person name="Akbar S."/>
            <person name="Dowd S.E."/>
            <person name="Stevens D.C."/>
        </authorList>
    </citation>
    <scope>NUCLEOTIDE SEQUENCE [LARGE SCALE GENOMIC DNA]</scope>
    <source>
        <strain evidence="11 12">Cbfe23</strain>
    </source>
</reference>
<dbReference type="STRING" id="83449.BON30_44610"/>
<dbReference type="RefSeq" id="WP_071904729.1">
    <property type="nucleotide sequence ID" value="NZ_MPIN01000021.1"/>
</dbReference>
<comment type="caution">
    <text evidence="11">The sequence shown here is derived from an EMBL/GenBank/DDBJ whole genome shotgun (WGS) entry which is preliminary data.</text>
</comment>
<comment type="function">
    <text evidence="9">Essential cell division protein.</text>
</comment>
<dbReference type="GO" id="GO:0090529">
    <property type="term" value="P:cell septum assembly"/>
    <property type="evidence" value="ECO:0007669"/>
    <property type="project" value="InterPro"/>
</dbReference>
<dbReference type="HAMAP" id="MF_00911">
    <property type="entry name" value="FtsQ_subfam"/>
    <property type="match status" value="1"/>
</dbReference>
<evidence type="ECO:0000256" key="3">
    <source>
        <dbReference type="ARBA" id="ARBA00022519"/>
    </source>
</evidence>
<dbReference type="Gene3D" id="3.10.20.310">
    <property type="entry name" value="membrane protein fhac"/>
    <property type="match status" value="1"/>
</dbReference>
<dbReference type="InterPro" id="IPR013685">
    <property type="entry name" value="POTRA_FtsQ_type"/>
</dbReference>
<keyword evidence="12" id="KW-1185">Reference proteome</keyword>
<dbReference type="EMBL" id="MPIN01000021">
    <property type="protein sequence ID" value="OJH34209.1"/>
    <property type="molecule type" value="Genomic_DNA"/>
</dbReference>
<dbReference type="OrthoDB" id="5379889at2"/>
<protein>
    <recommendedName>
        <fullName evidence="9">Cell division protein FtsQ</fullName>
    </recommendedName>
</protein>
<comment type="similarity">
    <text evidence="9">Belongs to the FtsQ/DivIB family. FtsQ subfamily.</text>
</comment>
<evidence type="ECO:0000313" key="12">
    <source>
        <dbReference type="Proteomes" id="UP000182229"/>
    </source>
</evidence>